<dbReference type="InterPro" id="IPR036625">
    <property type="entry name" value="E3-bd_dom_sf"/>
</dbReference>
<dbReference type="Pfam" id="PF23359">
    <property type="entry name" value="Lsr2_DNA-bd"/>
    <property type="match status" value="1"/>
</dbReference>
<feature type="region of interest" description="Disordered" evidence="2">
    <location>
        <begin position="60"/>
        <end position="170"/>
    </location>
</feature>
<evidence type="ECO:0000256" key="2">
    <source>
        <dbReference type="SAM" id="MobiDB-lite"/>
    </source>
</evidence>
<sequence>MKTRGRLVAAVGAGYLLRGWTAKLARSPEVAKLGETIRGELMTSVKSAAVTAVSSGIDSLHSRLLPGGENLAESESKEAGTTRRSSVNRDQPVAAADEREDEPAGDESTENENVSDDGELPEDEGETQAAETGETDKPETTEKSGKPEQGERPRRRSGIRRPRDAGTAKEIREWALQHGYDISSRGRIPANIEHAFRDAH</sequence>
<evidence type="ECO:0000256" key="1">
    <source>
        <dbReference type="ARBA" id="ARBA00023125"/>
    </source>
</evidence>
<organism evidence="4 5">
    <name type="scientific">Rhodococcus koreensis</name>
    <dbReference type="NCBI Taxonomy" id="99653"/>
    <lineage>
        <taxon>Bacteria</taxon>
        <taxon>Bacillati</taxon>
        <taxon>Actinomycetota</taxon>
        <taxon>Actinomycetes</taxon>
        <taxon>Mycobacteriales</taxon>
        <taxon>Nocardiaceae</taxon>
        <taxon>Rhodococcus</taxon>
    </lineage>
</organism>
<feature type="compositionally biased region" description="Basic and acidic residues" evidence="2">
    <location>
        <begin position="161"/>
        <end position="170"/>
    </location>
</feature>
<dbReference type="Gene3D" id="4.10.320.10">
    <property type="entry name" value="E3-binding domain"/>
    <property type="match status" value="1"/>
</dbReference>
<dbReference type="Proteomes" id="UP000183561">
    <property type="component" value="Unassembled WGS sequence"/>
</dbReference>
<dbReference type="GO" id="GO:0016746">
    <property type="term" value="F:acyltransferase activity"/>
    <property type="evidence" value="ECO:0007669"/>
    <property type="project" value="InterPro"/>
</dbReference>
<keyword evidence="1" id="KW-0238">DNA-binding</keyword>
<feature type="compositionally biased region" description="Basic and acidic residues" evidence="2">
    <location>
        <begin position="134"/>
        <end position="152"/>
    </location>
</feature>
<dbReference type="AlphaFoldDB" id="A0A1H4LGN6"/>
<gene>
    <name evidence="4" type="ORF">SAMN04490239_1256</name>
</gene>
<evidence type="ECO:0000259" key="3">
    <source>
        <dbReference type="Pfam" id="PF23359"/>
    </source>
</evidence>
<accession>A0A1H4LGN6</accession>
<dbReference type="RefSeq" id="WP_072951093.1">
    <property type="nucleotide sequence ID" value="NZ_FNSV01000005.1"/>
</dbReference>
<evidence type="ECO:0000313" key="5">
    <source>
        <dbReference type="Proteomes" id="UP000183561"/>
    </source>
</evidence>
<feature type="compositionally biased region" description="Acidic residues" evidence="2">
    <location>
        <begin position="98"/>
        <end position="126"/>
    </location>
</feature>
<name>A0A1H4LGN6_9NOCA</name>
<dbReference type="InterPro" id="IPR055370">
    <property type="entry name" value="Lsr2_DNA-bd"/>
</dbReference>
<protein>
    <submittedName>
        <fullName evidence="4">Lsr2 protein</fullName>
    </submittedName>
</protein>
<proteinExistence type="predicted"/>
<feature type="domain" description="Lsr2 DNA-binding" evidence="3">
    <location>
        <begin position="165"/>
        <end position="199"/>
    </location>
</feature>
<evidence type="ECO:0000313" key="4">
    <source>
        <dbReference type="EMBL" id="SEB69365.1"/>
    </source>
</evidence>
<dbReference type="GO" id="GO:0003677">
    <property type="term" value="F:DNA binding"/>
    <property type="evidence" value="ECO:0007669"/>
    <property type="project" value="UniProtKB-KW"/>
</dbReference>
<dbReference type="EMBL" id="FNSV01000005">
    <property type="protein sequence ID" value="SEB69365.1"/>
    <property type="molecule type" value="Genomic_DNA"/>
</dbReference>
<reference evidence="5" key="1">
    <citation type="submission" date="2016-10" db="EMBL/GenBank/DDBJ databases">
        <authorList>
            <person name="Varghese N."/>
            <person name="Submissions S."/>
        </authorList>
    </citation>
    <scope>NUCLEOTIDE SEQUENCE [LARGE SCALE GENOMIC DNA]</scope>
    <source>
        <strain evidence="5">DSM 44498</strain>
    </source>
</reference>
<keyword evidence="5" id="KW-1185">Reference proteome</keyword>